<evidence type="ECO:0000313" key="2">
    <source>
        <dbReference type="Proteomes" id="UP000053424"/>
    </source>
</evidence>
<protein>
    <recommendedName>
        <fullName evidence="3">Lipid droplet-associated perilipin protein</fullName>
    </recommendedName>
</protein>
<reference evidence="1 2" key="1">
    <citation type="submission" date="2014-04" db="EMBL/GenBank/DDBJ databases">
        <authorList>
            <consortium name="DOE Joint Genome Institute"/>
            <person name="Kuo A."/>
            <person name="Gay G."/>
            <person name="Dore J."/>
            <person name="Kohler A."/>
            <person name="Nagy L.G."/>
            <person name="Floudas D."/>
            <person name="Copeland A."/>
            <person name="Barry K.W."/>
            <person name="Cichocki N."/>
            <person name="Veneault-Fourrey C."/>
            <person name="LaButti K."/>
            <person name="Lindquist E.A."/>
            <person name="Lipzen A."/>
            <person name="Lundell T."/>
            <person name="Morin E."/>
            <person name="Murat C."/>
            <person name="Sun H."/>
            <person name="Tunlid A."/>
            <person name="Henrissat B."/>
            <person name="Grigoriev I.V."/>
            <person name="Hibbett D.S."/>
            <person name="Martin F."/>
            <person name="Nordberg H.P."/>
            <person name="Cantor M.N."/>
            <person name="Hua S.X."/>
        </authorList>
    </citation>
    <scope>NUCLEOTIDE SEQUENCE [LARGE SCALE GENOMIC DNA]</scope>
    <source>
        <strain evidence="2">h7</strain>
    </source>
</reference>
<dbReference type="HOGENOM" id="CLU_063497_0_0_1"/>
<dbReference type="OrthoDB" id="376826at2759"/>
<evidence type="ECO:0000313" key="1">
    <source>
        <dbReference type="EMBL" id="KIM45516.1"/>
    </source>
</evidence>
<organism evidence="1 2">
    <name type="scientific">Hebeloma cylindrosporum</name>
    <dbReference type="NCBI Taxonomy" id="76867"/>
    <lineage>
        <taxon>Eukaryota</taxon>
        <taxon>Fungi</taxon>
        <taxon>Dikarya</taxon>
        <taxon>Basidiomycota</taxon>
        <taxon>Agaricomycotina</taxon>
        <taxon>Agaricomycetes</taxon>
        <taxon>Agaricomycetidae</taxon>
        <taxon>Agaricales</taxon>
        <taxon>Agaricineae</taxon>
        <taxon>Hymenogastraceae</taxon>
        <taxon>Hebeloma</taxon>
    </lineage>
</organism>
<dbReference type="Gene3D" id="1.20.120.20">
    <property type="entry name" value="Apolipoprotein"/>
    <property type="match status" value="1"/>
</dbReference>
<name>A0A0C3CNX7_HEBCY</name>
<sequence>MSATATETNSPPQITVLTRVASIPMISSSWGLVNDTLSSNAYTRSPYFHAKGLSTSAYKLTEPIQVKLAPLIVRADSIANKAVDVVESRNPYPFKVQPEEVANYVRERKQSTIDNVNERVNNVHKVIDDKVKAPALHVAQDIDQRFAPIVNYIEGAVGRFGTSEAGPSTPSDAYQYQRALALSKTLSGNLYEYSAEQLKHIQAQSALAQKASETASSISAVATSSVSSAQSRIHALSDNLLAELQKLHNSSISLSASLQSSLHDSAAQIQSQIPQIQQSYADLTGALSSTVNELTTIVTTKNMSLQDKVTRVSKEVQHRVTPLLEAVQRAVSQVLSRTETKVNGVTPKNGSAR</sequence>
<reference evidence="2" key="2">
    <citation type="submission" date="2015-01" db="EMBL/GenBank/DDBJ databases">
        <title>Evolutionary Origins and Diversification of the Mycorrhizal Mutualists.</title>
        <authorList>
            <consortium name="DOE Joint Genome Institute"/>
            <consortium name="Mycorrhizal Genomics Consortium"/>
            <person name="Kohler A."/>
            <person name="Kuo A."/>
            <person name="Nagy L.G."/>
            <person name="Floudas D."/>
            <person name="Copeland A."/>
            <person name="Barry K.W."/>
            <person name="Cichocki N."/>
            <person name="Veneault-Fourrey C."/>
            <person name="LaButti K."/>
            <person name="Lindquist E.A."/>
            <person name="Lipzen A."/>
            <person name="Lundell T."/>
            <person name="Morin E."/>
            <person name="Murat C."/>
            <person name="Riley R."/>
            <person name="Ohm R."/>
            <person name="Sun H."/>
            <person name="Tunlid A."/>
            <person name="Henrissat B."/>
            <person name="Grigoriev I.V."/>
            <person name="Hibbett D.S."/>
            <person name="Martin F."/>
        </authorList>
    </citation>
    <scope>NUCLEOTIDE SEQUENCE [LARGE SCALE GENOMIC DNA]</scope>
    <source>
        <strain evidence="2">h7</strain>
    </source>
</reference>
<gene>
    <name evidence="1" type="ORF">M413DRAFT_8690</name>
</gene>
<dbReference type="STRING" id="686832.A0A0C3CNX7"/>
<dbReference type="SUPFAM" id="SSF58113">
    <property type="entry name" value="Apolipoprotein A-I"/>
    <property type="match status" value="1"/>
</dbReference>
<dbReference type="EMBL" id="KN831772">
    <property type="protein sequence ID" value="KIM45516.1"/>
    <property type="molecule type" value="Genomic_DNA"/>
</dbReference>
<dbReference type="AlphaFoldDB" id="A0A0C3CNX7"/>
<keyword evidence="2" id="KW-1185">Reference proteome</keyword>
<dbReference type="Proteomes" id="UP000053424">
    <property type="component" value="Unassembled WGS sequence"/>
</dbReference>
<accession>A0A0C3CNX7</accession>
<proteinExistence type="predicted"/>
<evidence type="ECO:0008006" key="3">
    <source>
        <dbReference type="Google" id="ProtNLM"/>
    </source>
</evidence>